<dbReference type="EMBL" id="CP082214">
    <property type="protein sequence ID" value="WDM71738.1"/>
    <property type="molecule type" value="Genomic_DNA"/>
</dbReference>
<dbReference type="InterPro" id="IPR024524">
    <property type="entry name" value="DUF3800"/>
</dbReference>
<reference evidence="2 4" key="2">
    <citation type="submission" date="2021-08" db="EMBL/GenBank/DDBJ databases">
        <title>Genome sequences of Xanthomonas cucurbitae isolates from 5 Midwestern US states.</title>
        <authorList>
            <person name="Hind S.R."/>
        </authorList>
    </citation>
    <scope>NUCLEOTIDE SEQUENCE [LARGE SCALE GENOMIC DNA]</scope>
    <source>
        <strain evidence="2 4">OH_261</strain>
    </source>
</reference>
<dbReference type="AlphaFoldDB" id="A0A2S7DX84"/>
<name>A0A2S7DX84_9XANT</name>
<organism evidence="1 3">
    <name type="scientific">Xanthomonas cucurbitae</name>
    <dbReference type="NCBI Taxonomy" id="56453"/>
    <lineage>
        <taxon>Bacteria</taxon>
        <taxon>Pseudomonadati</taxon>
        <taxon>Pseudomonadota</taxon>
        <taxon>Gammaproteobacteria</taxon>
        <taxon>Lysobacterales</taxon>
        <taxon>Lysobacteraceae</taxon>
        <taxon>Xanthomonas</taxon>
    </lineage>
</organism>
<dbReference type="Proteomes" id="UP001214201">
    <property type="component" value="Chromosome"/>
</dbReference>
<gene>
    <name evidence="2" type="ORF">K6978_00540</name>
    <name evidence="1" type="ORF">XcuCFBP2542_01810</name>
</gene>
<sequence length="232" mass="26888">MRFEVYCDEANPDVLTSANPRARYLMIGSLWLPQEVRNELKSRIGDLRKRHRAWGEIKWSKVAPNRRDFYVELVDLFFAYGENLRFRCIAVDRTQIDLSLHDDDAELGFYKFYYQLLHHWILDFNEYRIFCDAKSNRDSKRLPVLAQCLSRANLSSRIESVQSLPSNEVVLIQMCDLLLGAASSKINSTLMPNTAKFTVVSRIESALGRELGPTSKGEEKFNLFKIRLNGGW</sequence>
<proteinExistence type="predicted"/>
<evidence type="ECO:0000313" key="1">
    <source>
        <dbReference type="EMBL" id="PPU78454.1"/>
    </source>
</evidence>
<protein>
    <submittedName>
        <fullName evidence="2">DUF3800 domain-containing protein</fullName>
    </submittedName>
</protein>
<dbReference type="Proteomes" id="UP000239561">
    <property type="component" value="Unassembled WGS sequence"/>
</dbReference>
<evidence type="ECO:0000313" key="3">
    <source>
        <dbReference type="Proteomes" id="UP000239561"/>
    </source>
</evidence>
<dbReference type="OrthoDB" id="9799211at2"/>
<keyword evidence="4" id="KW-1185">Reference proteome</keyword>
<evidence type="ECO:0000313" key="2">
    <source>
        <dbReference type="EMBL" id="WDM71738.1"/>
    </source>
</evidence>
<dbReference type="EMBL" id="MDED01000002">
    <property type="protein sequence ID" value="PPU78454.1"/>
    <property type="molecule type" value="Genomic_DNA"/>
</dbReference>
<accession>A0A2S7DX84</accession>
<dbReference type="Pfam" id="PF12686">
    <property type="entry name" value="DUF3800"/>
    <property type="match status" value="1"/>
</dbReference>
<evidence type="ECO:0000313" key="4">
    <source>
        <dbReference type="Proteomes" id="UP001214201"/>
    </source>
</evidence>
<dbReference type="RefSeq" id="WP_104601916.1">
    <property type="nucleotide sequence ID" value="NZ_CP033326.1"/>
</dbReference>
<reference evidence="1 3" key="1">
    <citation type="submission" date="2016-08" db="EMBL/GenBank/DDBJ databases">
        <authorList>
            <person name="Seilhamer J.J."/>
        </authorList>
    </citation>
    <scope>NUCLEOTIDE SEQUENCE [LARGE SCALE GENOMIC DNA]</scope>
    <source>
        <strain evidence="1 3">CFBP2542</strain>
    </source>
</reference>